<sequence length="343" mass="34853">MLAAFTTAGGVEVGEVPEPVPGQGQVLVAPLSAGICGSDLHLVDALAGLGDQAPRIVLGHEFCAEILETGPGAAGRFAPGTRVVSVPHVLGAAGPVDLGLSPELPGGFAQRAVMQESLLLRVPDGLPDDHAALTEPLAVAVHAVRAARPAPGDAALVIGCGPIGLAVIAALKADGHGPVVAADFSPARRALAERLGADVVLDPATSSPYEKWADLGVVERPPSPLLADDVPAGNVVAFECVGAPGLIQQIIEGVPRHSRIVVVGVGIAPDTITPVSAILKEVSLTFVFAYRQAEFAHALDLLASGRVEAESFVTGAVGLDGVAKAFADLHSPDEHVKIIVRPR</sequence>
<feature type="domain" description="Alcohol dehydrogenase-like C-terminal" evidence="2">
    <location>
        <begin position="162"/>
        <end position="303"/>
    </location>
</feature>
<dbReference type="SUPFAM" id="SSF51735">
    <property type="entry name" value="NAD(P)-binding Rossmann-fold domains"/>
    <property type="match status" value="1"/>
</dbReference>
<gene>
    <name evidence="4" type="ORF">GCM10009550_46170</name>
</gene>
<evidence type="ECO:0000259" key="3">
    <source>
        <dbReference type="Pfam" id="PF08240"/>
    </source>
</evidence>
<dbReference type="InterPro" id="IPR013154">
    <property type="entry name" value="ADH-like_N"/>
</dbReference>
<accession>A0ABP4C0M7</accession>
<dbReference type="InterPro" id="IPR011032">
    <property type="entry name" value="GroES-like_sf"/>
</dbReference>
<evidence type="ECO:0000313" key="4">
    <source>
        <dbReference type="EMBL" id="GAA0958080.1"/>
    </source>
</evidence>
<dbReference type="InterPro" id="IPR013149">
    <property type="entry name" value="ADH-like_C"/>
</dbReference>
<evidence type="ECO:0000259" key="2">
    <source>
        <dbReference type="Pfam" id="PF00107"/>
    </source>
</evidence>
<keyword evidence="1" id="KW-0560">Oxidoreductase</keyword>
<dbReference type="Pfam" id="PF00107">
    <property type="entry name" value="ADH_zinc_N"/>
    <property type="match status" value="1"/>
</dbReference>
<dbReference type="RefSeq" id="WP_344242995.1">
    <property type="nucleotide sequence ID" value="NZ_BAAAHH010000020.1"/>
</dbReference>
<evidence type="ECO:0000313" key="5">
    <source>
        <dbReference type="Proteomes" id="UP001500665"/>
    </source>
</evidence>
<comment type="caution">
    <text evidence="4">The sequence shown here is derived from an EMBL/GenBank/DDBJ whole genome shotgun (WGS) entry which is preliminary data.</text>
</comment>
<reference evidence="5" key="1">
    <citation type="journal article" date="2019" name="Int. J. Syst. Evol. Microbiol.">
        <title>The Global Catalogue of Microorganisms (GCM) 10K type strain sequencing project: providing services to taxonomists for standard genome sequencing and annotation.</title>
        <authorList>
            <consortium name="The Broad Institute Genomics Platform"/>
            <consortium name="The Broad Institute Genome Sequencing Center for Infectious Disease"/>
            <person name="Wu L."/>
            <person name="Ma J."/>
        </authorList>
    </citation>
    <scope>NUCLEOTIDE SEQUENCE [LARGE SCALE GENOMIC DNA]</scope>
    <source>
        <strain evidence="5">JCM 10696</strain>
    </source>
</reference>
<dbReference type="InterPro" id="IPR036291">
    <property type="entry name" value="NAD(P)-bd_dom_sf"/>
</dbReference>
<dbReference type="Gene3D" id="3.90.180.10">
    <property type="entry name" value="Medium-chain alcohol dehydrogenases, catalytic domain"/>
    <property type="match status" value="1"/>
</dbReference>
<name>A0ABP4C0M7_9ACTN</name>
<organism evidence="4 5">
    <name type="scientific">Actinocorallia libanotica</name>
    <dbReference type="NCBI Taxonomy" id="46162"/>
    <lineage>
        <taxon>Bacteria</taxon>
        <taxon>Bacillati</taxon>
        <taxon>Actinomycetota</taxon>
        <taxon>Actinomycetes</taxon>
        <taxon>Streptosporangiales</taxon>
        <taxon>Thermomonosporaceae</taxon>
        <taxon>Actinocorallia</taxon>
    </lineage>
</organism>
<keyword evidence="5" id="KW-1185">Reference proteome</keyword>
<dbReference type="PANTHER" id="PTHR43189">
    <property type="entry name" value="ZINC-TYPE ALCOHOL DEHYDROGENASE-LIKE PROTEIN C1198.01-RELATED"/>
    <property type="match status" value="1"/>
</dbReference>
<protein>
    <submittedName>
        <fullName evidence="4">Zinc-binding dehydrogenase</fullName>
    </submittedName>
</protein>
<proteinExistence type="predicted"/>
<dbReference type="Proteomes" id="UP001500665">
    <property type="component" value="Unassembled WGS sequence"/>
</dbReference>
<feature type="domain" description="Alcohol dehydrogenase-like N-terminal" evidence="3">
    <location>
        <begin position="22"/>
        <end position="124"/>
    </location>
</feature>
<dbReference type="EMBL" id="BAAAHH010000020">
    <property type="protein sequence ID" value="GAA0958080.1"/>
    <property type="molecule type" value="Genomic_DNA"/>
</dbReference>
<dbReference type="PANTHER" id="PTHR43189:SF1">
    <property type="entry name" value="ZINC-TYPE ALCOHOL DEHYDROGENASE-LIKE PROTEIN C1198.01"/>
    <property type="match status" value="1"/>
</dbReference>
<evidence type="ECO:0000256" key="1">
    <source>
        <dbReference type="ARBA" id="ARBA00023002"/>
    </source>
</evidence>
<dbReference type="SUPFAM" id="SSF50129">
    <property type="entry name" value="GroES-like"/>
    <property type="match status" value="1"/>
</dbReference>
<dbReference type="Pfam" id="PF08240">
    <property type="entry name" value="ADH_N"/>
    <property type="match status" value="1"/>
</dbReference>
<dbReference type="Gene3D" id="3.40.50.720">
    <property type="entry name" value="NAD(P)-binding Rossmann-like Domain"/>
    <property type="match status" value="1"/>
</dbReference>